<feature type="compositionally biased region" description="Polar residues" evidence="1">
    <location>
        <begin position="184"/>
        <end position="193"/>
    </location>
</feature>
<proteinExistence type="predicted"/>
<feature type="region of interest" description="Disordered" evidence="1">
    <location>
        <begin position="139"/>
        <end position="223"/>
    </location>
</feature>
<sequence length="368" mass="40727">MRLETSGDALSRGGNTAGKVTTICVRRASVYRTGEQLTRSPEVYVEASSHAPGGTHTISVHFVALMSGFDLRIIQMWASTGEYFVKLEWIFPQHNSEYPKLTTRHLLTPEEIAPDVSFSGGLEWAENLRKHVQSLQNAAPFSSPHNQHQGGCLSPGRGFGFTPSRTLSEPLPQHRFHAFGNENYHPSQNSLIESRSDHGSSRSDYGTPSPLPWNSVDTQDDQNSTLSESIYGESTYTDSVSTPSSFDIDATFRPTPPPLSDFSDINTRQSSPAREYSNINDEWMPSPFPQEHQQQAFSGLQCEDATGEWRMNDLIQRQMQIESFEEQKRAAEALHAYNGDTSGLLALLASTSAGHLGGGWQSSGLPWF</sequence>
<evidence type="ECO:0000313" key="3">
    <source>
        <dbReference type="Proteomes" id="UP001174934"/>
    </source>
</evidence>
<reference evidence="2" key="1">
    <citation type="submission" date="2023-06" db="EMBL/GenBank/DDBJ databases">
        <title>Genome-scale phylogeny and comparative genomics of the fungal order Sordariales.</title>
        <authorList>
            <consortium name="Lawrence Berkeley National Laboratory"/>
            <person name="Hensen N."/>
            <person name="Bonometti L."/>
            <person name="Westerberg I."/>
            <person name="Brannstrom I.O."/>
            <person name="Guillou S."/>
            <person name="Cros-Aarteil S."/>
            <person name="Calhoun S."/>
            <person name="Haridas S."/>
            <person name="Kuo A."/>
            <person name="Mondo S."/>
            <person name="Pangilinan J."/>
            <person name="Riley R."/>
            <person name="LaButti K."/>
            <person name="Andreopoulos B."/>
            <person name="Lipzen A."/>
            <person name="Chen C."/>
            <person name="Yanf M."/>
            <person name="Daum C."/>
            <person name="Ng V."/>
            <person name="Clum A."/>
            <person name="Steindorff A."/>
            <person name="Ohm R."/>
            <person name="Martin F."/>
            <person name="Silar P."/>
            <person name="Natvig D."/>
            <person name="Lalanne C."/>
            <person name="Gautier V."/>
            <person name="Ament-velasquez S.L."/>
            <person name="Kruys A."/>
            <person name="Hutchinson M.I."/>
            <person name="Powell A.J."/>
            <person name="Barry K."/>
            <person name="Miller A.N."/>
            <person name="Grigoriev I.V."/>
            <person name="Debuchy R."/>
            <person name="Gladieux P."/>
            <person name="Thoren M.H."/>
            <person name="Johannesson H."/>
        </authorList>
    </citation>
    <scope>NUCLEOTIDE SEQUENCE</scope>
    <source>
        <strain evidence="2">SMH3391-2</strain>
    </source>
</reference>
<dbReference type="AlphaFoldDB" id="A0AA40C877"/>
<comment type="caution">
    <text evidence="2">The sequence shown here is derived from an EMBL/GenBank/DDBJ whole genome shotgun (WGS) entry which is preliminary data.</text>
</comment>
<protein>
    <submittedName>
        <fullName evidence="2">Uncharacterized protein</fullName>
    </submittedName>
</protein>
<dbReference type="Proteomes" id="UP001174934">
    <property type="component" value="Unassembled WGS sequence"/>
</dbReference>
<dbReference type="EMBL" id="JAULSR010000002">
    <property type="protein sequence ID" value="KAK0629166.1"/>
    <property type="molecule type" value="Genomic_DNA"/>
</dbReference>
<evidence type="ECO:0000313" key="2">
    <source>
        <dbReference type="EMBL" id="KAK0629166.1"/>
    </source>
</evidence>
<organism evidence="2 3">
    <name type="scientific">Bombardia bombarda</name>
    <dbReference type="NCBI Taxonomy" id="252184"/>
    <lineage>
        <taxon>Eukaryota</taxon>
        <taxon>Fungi</taxon>
        <taxon>Dikarya</taxon>
        <taxon>Ascomycota</taxon>
        <taxon>Pezizomycotina</taxon>
        <taxon>Sordariomycetes</taxon>
        <taxon>Sordariomycetidae</taxon>
        <taxon>Sordariales</taxon>
        <taxon>Lasiosphaeriaceae</taxon>
        <taxon>Bombardia</taxon>
    </lineage>
</organism>
<gene>
    <name evidence="2" type="ORF">B0T17DRAFT_179121</name>
</gene>
<evidence type="ECO:0000256" key="1">
    <source>
        <dbReference type="SAM" id="MobiDB-lite"/>
    </source>
</evidence>
<keyword evidence="3" id="KW-1185">Reference proteome</keyword>
<name>A0AA40C877_9PEZI</name>
<accession>A0AA40C877</accession>
<feature type="compositionally biased region" description="Polar residues" evidence="1">
    <location>
        <begin position="139"/>
        <end position="149"/>
    </location>
</feature>